<gene>
    <name evidence="2" type="ORF">LOKVESSMR4R_01903</name>
</gene>
<evidence type="ECO:0000256" key="1">
    <source>
        <dbReference type="SAM" id="Phobius"/>
    </source>
</evidence>
<accession>A0A1Y0EC73</accession>
<reference evidence="2 3" key="1">
    <citation type="submission" date="2017-05" db="EMBL/GenBank/DDBJ databases">
        <title>Genome Sequence of Loktanella vestfoldensis Strain SMR4r Isolated from a Culture of the Diatom Skeletonema marinoi.</title>
        <authorList>
            <person name="Topel M."/>
            <person name="Pinder M.I.M."/>
            <person name="Johansson O.N."/>
            <person name="Kourtchenko O."/>
            <person name="Godhe A."/>
            <person name="Clarke A.K."/>
        </authorList>
    </citation>
    <scope>NUCLEOTIDE SEQUENCE [LARGE SCALE GENOMIC DNA]</scope>
    <source>
        <strain evidence="2 3">SMR4r</strain>
    </source>
</reference>
<dbReference type="EMBL" id="CP021431">
    <property type="protein sequence ID" value="ARU01216.1"/>
    <property type="molecule type" value="Genomic_DNA"/>
</dbReference>
<evidence type="ECO:0000313" key="2">
    <source>
        <dbReference type="EMBL" id="ARU01216.1"/>
    </source>
</evidence>
<feature type="transmembrane region" description="Helical" evidence="1">
    <location>
        <begin position="24"/>
        <end position="45"/>
    </location>
</feature>
<feature type="transmembrane region" description="Helical" evidence="1">
    <location>
        <begin position="188"/>
        <end position="208"/>
    </location>
</feature>
<dbReference type="OrthoDB" id="7869543at2"/>
<keyword evidence="1" id="KW-0812">Transmembrane</keyword>
<keyword evidence="1" id="KW-1133">Transmembrane helix</keyword>
<dbReference type="InterPro" id="IPR009495">
    <property type="entry name" value="NrsF"/>
</dbReference>
<dbReference type="AlphaFoldDB" id="A0A1Y0EC73"/>
<feature type="transmembrane region" description="Helical" evidence="1">
    <location>
        <begin position="86"/>
        <end position="107"/>
    </location>
</feature>
<keyword evidence="1" id="KW-0472">Membrane</keyword>
<proteinExistence type="predicted"/>
<feature type="transmembrane region" description="Helical" evidence="1">
    <location>
        <begin position="156"/>
        <end position="176"/>
    </location>
</feature>
<dbReference type="Proteomes" id="UP000195273">
    <property type="component" value="Chromosome"/>
</dbReference>
<dbReference type="Pfam" id="PF06532">
    <property type="entry name" value="NrsF"/>
    <property type="match status" value="1"/>
</dbReference>
<feature type="transmembrane region" description="Helical" evidence="1">
    <location>
        <begin position="119"/>
        <end position="144"/>
    </location>
</feature>
<dbReference type="RefSeq" id="WP_087207843.1">
    <property type="nucleotide sequence ID" value="NZ_CP021431.1"/>
</dbReference>
<evidence type="ECO:0000313" key="3">
    <source>
        <dbReference type="Proteomes" id="UP000195273"/>
    </source>
</evidence>
<protein>
    <submittedName>
        <fullName evidence="2">Uncharacterized protein</fullName>
    </submittedName>
</protein>
<organism evidence="2 3">
    <name type="scientific">Yoonia vestfoldensis</name>
    <dbReference type="NCBI Taxonomy" id="245188"/>
    <lineage>
        <taxon>Bacteria</taxon>
        <taxon>Pseudomonadati</taxon>
        <taxon>Pseudomonadota</taxon>
        <taxon>Alphaproteobacteria</taxon>
        <taxon>Rhodobacterales</taxon>
        <taxon>Paracoccaceae</taxon>
        <taxon>Yoonia</taxon>
    </lineage>
</organism>
<feature type="transmembrane region" description="Helical" evidence="1">
    <location>
        <begin position="57"/>
        <end position="79"/>
    </location>
</feature>
<dbReference type="KEGG" id="lvs:LOKVESSMR4R_01903"/>
<name>A0A1Y0EC73_9RHOB</name>
<keyword evidence="3" id="KW-1185">Reference proteome</keyword>
<sequence>MKTDALIAALAADTLRQPGIAARLVRALPVALAICLVAFGALWGMRADIGTALGSVPVLKTILPAALAGLAFGVVIRLARPGMTAGWRWALLGVFAASLLAVFAFHLHRLGLAALPEALAIPSLWVCLISVPMLGLPLLAALLWSLRAGAVLRPQLAGALAGLAAGGAAAALYSFYCNQDAVLFVLPAYGAAILSVALLGAVSGRWLLRW</sequence>